<accession>A9NMD5</accession>
<organism evidence="5">
    <name type="scientific">Picea sitchensis</name>
    <name type="common">Sitka spruce</name>
    <name type="synonym">Pinus sitchensis</name>
    <dbReference type="NCBI Taxonomy" id="3332"/>
    <lineage>
        <taxon>Eukaryota</taxon>
        <taxon>Viridiplantae</taxon>
        <taxon>Streptophyta</taxon>
        <taxon>Embryophyta</taxon>
        <taxon>Tracheophyta</taxon>
        <taxon>Spermatophyta</taxon>
        <taxon>Pinopsida</taxon>
        <taxon>Pinidae</taxon>
        <taxon>Conifers I</taxon>
        <taxon>Pinales</taxon>
        <taxon>Pinaceae</taxon>
        <taxon>Picea</taxon>
    </lineage>
</organism>
<dbReference type="SUPFAM" id="SSF50978">
    <property type="entry name" value="WD40 repeat-like"/>
    <property type="match status" value="1"/>
</dbReference>
<proteinExistence type="evidence at transcript level"/>
<dbReference type="Gene3D" id="2.130.10.10">
    <property type="entry name" value="YVTN repeat-like/Quinoprotein amine dehydrogenase"/>
    <property type="match status" value="1"/>
</dbReference>
<dbReference type="InterPro" id="IPR015943">
    <property type="entry name" value="WD40/YVTN_repeat-like_dom_sf"/>
</dbReference>
<keyword evidence="4" id="KW-0539">Nucleus</keyword>
<sequence>MADGTSTVEVGRFPQGKYVDALRWLPPVAAFDRLVATALYDADSGTSSVQVHTLTPADAHFHYPPRLELQTTWTSPARISKLKVASSSQKAIIAAASSGCLCFLVADPLQVSLEAEGCLGLGTSSSYISGMDLQASSSDCECICVGEDGKINLVKLAEGQMHHTCVTDNRGLISYTAARWASPTEFVTAGLGFTLQWWDHRKPGAPVSQSPNKW</sequence>
<dbReference type="EMBL" id="EF082437">
    <property type="protein sequence ID" value="ABK21796.1"/>
    <property type="molecule type" value="mRNA"/>
</dbReference>
<dbReference type="GO" id="GO:0031080">
    <property type="term" value="C:nuclear pore outer ring"/>
    <property type="evidence" value="ECO:0007669"/>
    <property type="project" value="TreeGrafter"/>
</dbReference>
<dbReference type="AlphaFoldDB" id="A9NMD5"/>
<evidence type="ECO:0000256" key="2">
    <source>
        <dbReference type="ARBA" id="ARBA00022574"/>
    </source>
</evidence>
<protein>
    <recommendedName>
        <fullName evidence="6">Anaphase-promoting complex subunit 4 WD40 domain-containing protein</fullName>
    </recommendedName>
</protein>
<evidence type="ECO:0000256" key="1">
    <source>
        <dbReference type="ARBA" id="ARBA00004123"/>
    </source>
</evidence>
<keyword evidence="3" id="KW-0677">Repeat</keyword>
<keyword evidence="2" id="KW-0853">WD repeat</keyword>
<comment type="subcellular location">
    <subcellularLocation>
        <location evidence="1">Nucleus</location>
    </subcellularLocation>
</comment>
<reference evidence="5" key="1">
    <citation type="journal article" date="2008" name="BMC Genomics">
        <title>A conifer genomics resource of 200,000 spruce (Picea spp.) ESTs and 6,464 high-quality, sequence-finished full-length cDNAs for Sitka spruce (Picea sitchensis).</title>
        <authorList>
            <person name="Ralph S.G."/>
            <person name="Chun H.J."/>
            <person name="Kolosova N."/>
            <person name="Cooper D."/>
            <person name="Oddy C."/>
            <person name="Ritland C.E."/>
            <person name="Kirkpatrick R."/>
            <person name="Moore R."/>
            <person name="Barber S."/>
            <person name="Holt R.A."/>
            <person name="Jones S.J."/>
            <person name="Marra M.A."/>
            <person name="Douglas C.J."/>
            <person name="Ritland K."/>
            <person name="Bohlmann J."/>
        </authorList>
    </citation>
    <scope>NUCLEOTIDE SEQUENCE</scope>
    <source>
        <tissue evidence="5">Bark</tissue>
    </source>
</reference>
<evidence type="ECO:0000313" key="5">
    <source>
        <dbReference type="EMBL" id="ABK21796.1"/>
    </source>
</evidence>
<dbReference type="InterPro" id="IPR036322">
    <property type="entry name" value="WD40_repeat_dom_sf"/>
</dbReference>
<evidence type="ECO:0000256" key="3">
    <source>
        <dbReference type="ARBA" id="ARBA00022737"/>
    </source>
</evidence>
<evidence type="ECO:0008006" key="6">
    <source>
        <dbReference type="Google" id="ProtNLM"/>
    </source>
</evidence>
<dbReference type="PANTHER" id="PTHR22652">
    <property type="entry name" value="NUCLEOPORIN NUP43"/>
    <property type="match status" value="1"/>
</dbReference>
<dbReference type="PANTHER" id="PTHR22652:SF0">
    <property type="entry name" value="NUCLEOPORIN NUP43"/>
    <property type="match status" value="1"/>
</dbReference>
<evidence type="ECO:0000256" key="4">
    <source>
        <dbReference type="ARBA" id="ARBA00023242"/>
    </source>
</evidence>
<name>A9NMD5_PICSI</name>